<evidence type="ECO:0000313" key="4">
    <source>
        <dbReference type="Proteomes" id="UP000634805"/>
    </source>
</evidence>
<dbReference type="PANTHER" id="PTHR33745">
    <property type="entry name" value="RSBT ANTAGONIST PROTEIN RSBS-RELATED"/>
    <property type="match status" value="1"/>
</dbReference>
<proteinExistence type="predicted"/>
<comment type="caution">
    <text evidence="3">The sequence shown here is derived from an EMBL/GenBank/DDBJ whole genome shotgun (WGS) entry which is preliminary data.</text>
</comment>
<dbReference type="PANTHER" id="PTHR33745:SF3">
    <property type="entry name" value="RSBT CO-ANTAGONIST PROTEIN RSBRC"/>
    <property type="match status" value="1"/>
</dbReference>
<dbReference type="AlphaFoldDB" id="A0A811THC3"/>
<dbReference type="EMBL" id="CAJHIS010000068">
    <property type="protein sequence ID" value="CAD6495139.1"/>
    <property type="molecule type" value="Genomic_DNA"/>
</dbReference>
<dbReference type="Pfam" id="PF01740">
    <property type="entry name" value="STAS"/>
    <property type="match status" value="1"/>
</dbReference>
<dbReference type="InterPro" id="IPR036513">
    <property type="entry name" value="STAS_dom_sf"/>
</dbReference>
<evidence type="ECO:0000313" key="3">
    <source>
        <dbReference type="EMBL" id="CAD6495139.1"/>
    </source>
</evidence>
<dbReference type="Gene3D" id="1.10.490.10">
    <property type="entry name" value="Globins"/>
    <property type="match status" value="1"/>
</dbReference>
<accession>A0A811THC3</accession>
<sequence length="270" mass="30236">MSMNLNKELSLLFEGHADQLKEQWISEMKKLGFLEQVSDDEIEKQFTNLYNIAVSTFKTGKYDDAEKYARDIAQKAVLQHMAVDQIIGGMLKLRDVYQCFIFEKFKDDKRLCDLISACATVINKIVSIKALAFVEESEKEILQQQKEAMLALSIPVLQIRDEMLILPLIGIIDSARSQQIVEELLNKIAEYQASIIIIDLTGVPIIDSLVANHIIKTVQAAKMLGAETIITGISPPNAQTLVNIGVDISTLITKNNLRTGLKLADEMLQK</sequence>
<dbReference type="GO" id="GO:0019825">
    <property type="term" value="F:oxygen binding"/>
    <property type="evidence" value="ECO:0007669"/>
    <property type="project" value="InterPro"/>
</dbReference>
<gene>
    <name evidence="3" type="ORF">EMLJLAPB_01231</name>
</gene>
<dbReference type="Proteomes" id="UP000634805">
    <property type="component" value="Unassembled WGS sequence"/>
</dbReference>
<dbReference type="PROSITE" id="PS50801">
    <property type="entry name" value="STAS"/>
    <property type="match status" value="1"/>
</dbReference>
<evidence type="ECO:0000256" key="1">
    <source>
        <dbReference type="ARBA" id="ARBA00022553"/>
    </source>
</evidence>
<dbReference type="Gene3D" id="3.30.750.24">
    <property type="entry name" value="STAS domain"/>
    <property type="match status" value="1"/>
</dbReference>
<dbReference type="InterPro" id="IPR051932">
    <property type="entry name" value="Bact_StressResp_Reg"/>
</dbReference>
<dbReference type="SUPFAM" id="SSF52091">
    <property type="entry name" value="SpoIIaa-like"/>
    <property type="match status" value="1"/>
</dbReference>
<dbReference type="CDD" id="cd07041">
    <property type="entry name" value="STAS_RsbR_RsbS_like"/>
    <property type="match status" value="1"/>
</dbReference>
<feature type="domain" description="STAS" evidence="2">
    <location>
        <begin position="153"/>
        <end position="264"/>
    </location>
</feature>
<protein>
    <submittedName>
        <fullName evidence="3">STAS domain protein</fullName>
    </submittedName>
</protein>
<organism evidence="3 4">
    <name type="scientific">Candidatus Argoarchaeum ethanivorans</name>
    <dbReference type="NCBI Taxonomy" id="2608793"/>
    <lineage>
        <taxon>Archaea</taxon>
        <taxon>Methanobacteriati</taxon>
        <taxon>Methanobacteriota</taxon>
        <taxon>Stenosarchaea group</taxon>
        <taxon>Methanomicrobia</taxon>
        <taxon>Methanosarcinales</taxon>
        <taxon>Methanosarcinales incertae sedis</taxon>
        <taxon>GOM Arc I cluster</taxon>
        <taxon>Candidatus Argoarchaeum</taxon>
    </lineage>
</organism>
<name>A0A811THC3_9EURY</name>
<dbReference type="InterPro" id="IPR002645">
    <property type="entry name" value="STAS_dom"/>
</dbReference>
<keyword evidence="1" id="KW-0597">Phosphoprotein</keyword>
<dbReference type="GO" id="GO:0020037">
    <property type="term" value="F:heme binding"/>
    <property type="evidence" value="ECO:0007669"/>
    <property type="project" value="InterPro"/>
</dbReference>
<reference evidence="3" key="1">
    <citation type="submission" date="2020-10" db="EMBL/GenBank/DDBJ databases">
        <authorList>
            <person name="Hahn C.J."/>
            <person name="Laso-Perez R."/>
            <person name="Vulcano F."/>
            <person name="Vaziourakis K.-M."/>
            <person name="Stokke R."/>
            <person name="Steen I.H."/>
            <person name="Teske A."/>
            <person name="Boetius A."/>
            <person name="Liebeke M."/>
            <person name="Amann R."/>
            <person name="Knittel K."/>
        </authorList>
    </citation>
    <scope>NUCLEOTIDE SEQUENCE</scope>
    <source>
        <strain evidence="3">Gfbio:e3339647-f889-4370-9287-4fb5cb688e4c:AG392D22_GoMArc1</strain>
    </source>
</reference>
<dbReference type="InterPro" id="IPR012292">
    <property type="entry name" value="Globin/Proto"/>
</dbReference>
<evidence type="ECO:0000259" key="2">
    <source>
        <dbReference type="PROSITE" id="PS50801"/>
    </source>
</evidence>